<dbReference type="RefSeq" id="WP_338550326.1">
    <property type="nucleotide sequence ID" value="NZ_CP146069.1"/>
</dbReference>
<evidence type="ECO:0000256" key="1">
    <source>
        <dbReference type="SAM" id="Phobius"/>
    </source>
</evidence>
<proteinExistence type="predicted"/>
<evidence type="ECO:0000313" key="2">
    <source>
        <dbReference type="EMBL" id="WWR47500.1"/>
    </source>
</evidence>
<dbReference type="EMBL" id="CP146069">
    <property type="protein sequence ID" value="WWR47500.1"/>
    <property type="molecule type" value="Genomic_DNA"/>
</dbReference>
<feature type="transmembrane region" description="Helical" evidence="1">
    <location>
        <begin position="51"/>
        <end position="69"/>
    </location>
</feature>
<gene>
    <name evidence="2" type="ORF">RZ517_04815</name>
</gene>
<feature type="transmembrane region" description="Helical" evidence="1">
    <location>
        <begin position="21"/>
        <end position="45"/>
    </location>
</feature>
<keyword evidence="3" id="KW-1185">Reference proteome</keyword>
<keyword evidence="1" id="KW-1133">Transmembrane helix</keyword>
<name>A0ABZ2HID1_9RHOB</name>
<accession>A0ABZ2HID1</accession>
<feature type="transmembrane region" description="Helical" evidence="1">
    <location>
        <begin position="81"/>
        <end position="101"/>
    </location>
</feature>
<organism evidence="2 3">
    <name type="scientific">Roseovarius phycicola</name>
    <dbReference type="NCBI Taxonomy" id="3080976"/>
    <lineage>
        <taxon>Bacteria</taxon>
        <taxon>Pseudomonadati</taxon>
        <taxon>Pseudomonadota</taxon>
        <taxon>Alphaproteobacteria</taxon>
        <taxon>Rhodobacterales</taxon>
        <taxon>Roseobacteraceae</taxon>
        <taxon>Roseovarius</taxon>
    </lineage>
</organism>
<protein>
    <submittedName>
        <fullName evidence="2">Uncharacterized protein</fullName>
    </submittedName>
</protein>
<feature type="transmembrane region" description="Helical" evidence="1">
    <location>
        <begin position="113"/>
        <end position="132"/>
    </location>
</feature>
<evidence type="ECO:0000313" key="3">
    <source>
        <dbReference type="Proteomes" id="UP001364156"/>
    </source>
</evidence>
<sequence>MQTKLFGYWISAVDESSAKEAVKMAGLPILIMGANVALLTLVSLVQPVPNLAFAGVTAFIALLLFVLAFRIRAGHASRVPVAVFLFVAFFVGNAVFSYWAWKVLGSGQSTGAGLVMGWIVPTICMILVVAGLRGWIWLKANKAVTTF</sequence>
<keyword evidence="1" id="KW-0472">Membrane</keyword>
<reference evidence="2 3" key="1">
    <citation type="submission" date="2023-10" db="EMBL/GenBank/DDBJ databases">
        <title>Roseovarius strain S88 nov., isolated from a marine algae.</title>
        <authorList>
            <person name="Lee M.W."/>
            <person name="Lee J.K."/>
            <person name="Kim J.M."/>
            <person name="Choi D.G."/>
            <person name="Baek J.H."/>
            <person name="Bayburt H."/>
            <person name="Jung J.J."/>
            <person name="Han D.M."/>
            <person name="Jeon C.O."/>
        </authorList>
    </citation>
    <scope>NUCLEOTIDE SEQUENCE [LARGE SCALE GENOMIC DNA]</scope>
    <source>
        <strain evidence="2 3">S88</strain>
    </source>
</reference>
<keyword evidence="1" id="KW-0812">Transmembrane</keyword>
<dbReference type="Proteomes" id="UP001364156">
    <property type="component" value="Chromosome"/>
</dbReference>